<dbReference type="InterPro" id="IPR001766">
    <property type="entry name" value="Fork_head_dom"/>
</dbReference>
<evidence type="ECO:0000256" key="2">
    <source>
        <dbReference type="ARBA" id="ARBA00022763"/>
    </source>
</evidence>
<evidence type="ECO:0000256" key="4">
    <source>
        <dbReference type="ARBA" id="ARBA00023125"/>
    </source>
</evidence>
<keyword evidence="2" id="KW-0227">DNA damage</keyword>
<feature type="compositionally biased region" description="Basic and acidic residues" evidence="13">
    <location>
        <begin position="147"/>
        <end position="164"/>
    </location>
</feature>
<dbReference type="PROSITE" id="PS00658">
    <property type="entry name" value="FORK_HEAD_2"/>
    <property type="match status" value="1"/>
</dbReference>
<evidence type="ECO:0000256" key="9">
    <source>
        <dbReference type="ARBA" id="ARBA00023306"/>
    </source>
</evidence>
<keyword evidence="6" id="KW-0804">Transcription</keyword>
<dbReference type="Gene3D" id="1.10.10.10">
    <property type="entry name" value="Winged helix-like DNA-binding domain superfamily/Winged helix DNA-binding domain"/>
    <property type="match status" value="1"/>
</dbReference>
<name>A0A8J4KGE5_EUDCH</name>
<comment type="subcellular location">
    <subcellularLocation>
        <location evidence="1 12">Nucleus</location>
    </subcellularLocation>
</comment>
<keyword evidence="7" id="KW-0234">DNA repair</keyword>
<dbReference type="Proteomes" id="UP000716595">
    <property type="component" value="Unassembled WGS sequence"/>
</dbReference>
<dbReference type="GO" id="GO:0042127">
    <property type="term" value="P:regulation of cell population proliferation"/>
    <property type="evidence" value="ECO:0007669"/>
    <property type="project" value="TreeGrafter"/>
</dbReference>
<reference evidence="15" key="1">
    <citation type="journal article" date="2019" name="Gigascience">
        <title>High-coverage genomes to elucidate the evolution of penguins.</title>
        <authorList>
            <person name="Pan H."/>
            <person name="Cole T.L."/>
            <person name="Bi X."/>
            <person name="Fang M."/>
            <person name="Zhou C."/>
            <person name="Yang Z."/>
            <person name="Ksepka D.T."/>
            <person name="Hart T."/>
            <person name="Bouzat J.L."/>
            <person name="Argilla L.S."/>
            <person name="Bertelsen M.F."/>
            <person name="Boersma P.D."/>
            <person name="Bost C.A."/>
            <person name="Cherel Y."/>
            <person name="Dann P."/>
            <person name="Fiddaman S.R."/>
            <person name="Howard P."/>
            <person name="Labuschagne K."/>
            <person name="Mattern T."/>
            <person name="Miller G."/>
            <person name="Parker P."/>
            <person name="Phillips R.A."/>
            <person name="Quillfeldt P."/>
            <person name="Ryan P.G."/>
            <person name="Taylor H."/>
            <person name="Thompson D.R."/>
            <person name="Young M.J."/>
            <person name="Ellegaard M.R."/>
            <person name="Gilbert M.T.P."/>
            <person name="Sinding M.S."/>
            <person name="Pacheco G."/>
            <person name="Shepherd L.D."/>
            <person name="Tennyson A.J.D."/>
            <person name="Grosser S."/>
            <person name="Kay E."/>
            <person name="Nupen L.J."/>
            <person name="Ellenberg U."/>
            <person name="Houston D.M."/>
            <person name="Reeve A.H."/>
            <person name="Johnson K."/>
            <person name="Masello J.F."/>
            <person name="Stracke T."/>
            <person name="McKinlay B."/>
            <person name="Borboroglu P.G."/>
            <person name="Zhang D.X."/>
            <person name="Zhang G."/>
        </authorList>
    </citation>
    <scope>NUCLEOTIDE SEQUENCE</scope>
    <source>
        <strain evidence="15">RH 110-1</strain>
    </source>
</reference>
<dbReference type="InterPro" id="IPR030456">
    <property type="entry name" value="TF_fork_head_CS_2"/>
</dbReference>
<feature type="region of interest" description="Disordered" evidence="13">
    <location>
        <begin position="1"/>
        <end position="61"/>
    </location>
</feature>
<keyword evidence="8 12" id="KW-0539">Nucleus</keyword>
<dbReference type="GO" id="GO:0003700">
    <property type="term" value="F:DNA-binding transcription factor activity"/>
    <property type="evidence" value="ECO:0007669"/>
    <property type="project" value="InterPro"/>
</dbReference>
<organism evidence="15 16">
    <name type="scientific">Eudyptes chrysocome</name>
    <name type="common">Western rockhopper penguin</name>
    <name type="synonym">Aptenodytes chrysocome</name>
    <dbReference type="NCBI Taxonomy" id="79626"/>
    <lineage>
        <taxon>Eukaryota</taxon>
        <taxon>Metazoa</taxon>
        <taxon>Chordata</taxon>
        <taxon>Craniata</taxon>
        <taxon>Vertebrata</taxon>
        <taxon>Euteleostomi</taxon>
        <taxon>Archelosauria</taxon>
        <taxon>Archosauria</taxon>
        <taxon>Dinosauria</taxon>
        <taxon>Saurischia</taxon>
        <taxon>Theropoda</taxon>
        <taxon>Coelurosauria</taxon>
        <taxon>Aves</taxon>
        <taxon>Neognathae</taxon>
        <taxon>Neoaves</taxon>
        <taxon>Aequornithes</taxon>
        <taxon>Sphenisciformes</taxon>
        <taxon>Spheniscidae</taxon>
        <taxon>Eudyptes</taxon>
    </lineage>
</organism>
<feature type="non-terminal residue" evidence="15">
    <location>
        <position position="1"/>
    </location>
</feature>
<dbReference type="PROSITE" id="PS00657">
    <property type="entry name" value="FORK_HEAD_1"/>
    <property type="match status" value="1"/>
</dbReference>
<dbReference type="AlphaFoldDB" id="A0A8J4KGE5"/>
<dbReference type="SMART" id="SM00339">
    <property type="entry name" value="FH"/>
    <property type="match status" value="1"/>
</dbReference>
<dbReference type="PANTHER" id="PTHR46878:SF1">
    <property type="entry name" value="FORKHEAD BOX PROTEIN M1"/>
    <property type="match status" value="1"/>
</dbReference>
<dbReference type="PANTHER" id="PTHR46878">
    <property type="entry name" value="FORKHEAD BOX PROTEIN M1"/>
    <property type="match status" value="1"/>
</dbReference>
<dbReference type="GO" id="GO:0000977">
    <property type="term" value="F:RNA polymerase II transcription regulatory region sequence-specific DNA binding"/>
    <property type="evidence" value="ECO:0007669"/>
    <property type="project" value="TreeGrafter"/>
</dbReference>
<dbReference type="InterPro" id="IPR036390">
    <property type="entry name" value="WH_DNA-bd_sf"/>
</dbReference>
<evidence type="ECO:0000256" key="1">
    <source>
        <dbReference type="ARBA" id="ARBA00004123"/>
    </source>
</evidence>
<accession>A0A8J4KGE5</accession>
<comment type="caution">
    <text evidence="15">The sequence shown here is derived from an EMBL/GenBank/DDBJ whole genome shotgun (WGS) entry which is preliminary data.</text>
</comment>
<comment type="function">
    <text evidence="10">Transcription factor regulating the expression of cell cycle genes essential for DNA replication and mitosis. Plays a role in the control of cell proliferation. Also plays a role in DNA break repair, participating in the DNA damage checkpoint response. Promotes transcription of PHB2.</text>
</comment>
<dbReference type="GO" id="GO:0006357">
    <property type="term" value="P:regulation of transcription by RNA polymerase II"/>
    <property type="evidence" value="ECO:0007669"/>
    <property type="project" value="TreeGrafter"/>
</dbReference>
<feature type="compositionally biased region" description="Polar residues" evidence="13">
    <location>
        <begin position="118"/>
        <end position="131"/>
    </location>
</feature>
<evidence type="ECO:0000256" key="5">
    <source>
        <dbReference type="ARBA" id="ARBA00023159"/>
    </source>
</evidence>
<gene>
    <name evidence="15" type="primary">Foxm1</name>
    <name evidence="15" type="ORF">FQV12_0012760</name>
</gene>
<proteinExistence type="predicted"/>
<evidence type="ECO:0000256" key="10">
    <source>
        <dbReference type="ARBA" id="ARBA00053415"/>
    </source>
</evidence>
<dbReference type="InterPro" id="IPR036388">
    <property type="entry name" value="WH-like_DNA-bd_sf"/>
</dbReference>
<protein>
    <recommendedName>
        <fullName evidence="11">Forkhead box protein M1</fullName>
    </recommendedName>
</protein>
<keyword evidence="16" id="KW-1185">Reference proteome</keyword>
<evidence type="ECO:0000259" key="14">
    <source>
        <dbReference type="PROSITE" id="PS50039"/>
    </source>
</evidence>
<dbReference type="GO" id="GO:0006281">
    <property type="term" value="P:DNA repair"/>
    <property type="evidence" value="ECO:0007669"/>
    <property type="project" value="UniProtKB-KW"/>
</dbReference>
<feature type="DNA-binding region" description="Fork-head" evidence="12">
    <location>
        <begin position="254"/>
        <end position="342"/>
    </location>
</feature>
<evidence type="ECO:0000313" key="15">
    <source>
        <dbReference type="EMBL" id="KAF1640884.1"/>
    </source>
</evidence>
<dbReference type="PRINTS" id="PR00053">
    <property type="entry name" value="FORKHEAD"/>
</dbReference>
<keyword evidence="4 12" id="KW-0238">DNA-binding</keyword>
<keyword evidence="3" id="KW-0805">Transcription regulation</keyword>
<dbReference type="InterPro" id="IPR018122">
    <property type="entry name" value="TF_fork_head_CS_1"/>
</dbReference>
<dbReference type="GO" id="GO:0005634">
    <property type="term" value="C:nucleus"/>
    <property type="evidence" value="ECO:0007669"/>
    <property type="project" value="UniProtKB-SubCell"/>
</dbReference>
<feature type="domain" description="Fork-head" evidence="14">
    <location>
        <begin position="254"/>
        <end position="342"/>
    </location>
</feature>
<dbReference type="GO" id="GO:0000086">
    <property type="term" value="P:G2/M transition of mitotic cell cycle"/>
    <property type="evidence" value="ECO:0007669"/>
    <property type="project" value="InterPro"/>
</dbReference>
<evidence type="ECO:0000256" key="6">
    <source>
        <dbReference type="ARBA" id="ARBA00023163"/>
    </source>
</evidence>
<feature type="region of interest" description="Disordered" evidence="13">
    <location>
        <begin position="118"/>
        <end position="164"/>
    </location>
</feature>
<dbReference type="SUPFAM" id="SSF46785">
    <property type="entry name" value="Winged helix' DNA-binding domain"/>
    <property type="match status" value="1"/>
</dbReference>
<evidence type="ECO:0000313" key="16">
    <source>
        <dbReference type="Proteomes" id="UP000716595"/>
    </source>
</evidence>
<keyword evidence="5" id="KW-0010">Activator</keyword>
<feature type="compositionally biased region" description="Basic and acidic residues" evidence="13">
    <location>
        <begin position="28"/>
        <end position="59"/>
    </location>
</feature>
<dbReference type="FunFam" id="1.10.10.10:FF:000245">
    <property type="entry name" value="forkhead box protein M1 isoform X2"/>
    <property type="match status" value="1"/>
</dbReference>
<dbReference type="InterPro" id="IPR042839">
    <property type="entry name" value="FOXM1"/>
</dbReference>
<dbReference type="EMBL" id="VULL01003099">
    <property type="protein sequence ID" value="KAF1640884.1"/>
    <property type="molecule type" value="Genomic_DNA"/>
</dbReference>
<dbReference type="CDD" id="cd20029">
    <property type="entry name" value="FH_FOXM"/>
    <property type="match status" value="1"/>
</dbReference>
<dbReference type="Pfam" id="PF00250">
    <property type="entry name" value="Forkhead"/>
    <property type="match status" value="1"/>
</dbReference>
<dbReference type="InterPro" id="IPR047516">
    <property type="entry name" value="FH_FOXM1"/>
</dbReference>
<keyword evidence="9" id="KW-0131">Cell cycle</keyword>
<evidence type="ECO:0000256" key="12">
    <source>
        <dbReference type="PROSITE-ProRule" id="PRU00089"/>
    </source>
</evidence>
<evidence type="ECO:0000256" key="7">
    <source>
        <dbReference type="ARBA" id="ARBA00023204"/>
    </source>
</evidence>
<evidence type="ECO:0000256" key="13">
    <source>
        <dbReference type="SAM" id="MobiDB-lite"/>
    </source>
</evidence>
<evidence type="ECO:0000256" key="11">
    <source>
        <dbReference type="ARBA" id="ARBA00072725"/>
    </source>
</evidence>
<evidence type="ECO:0000256" key="3">
    <source>
        <dbReference type="ARBA" id="ARBA00023015"/>
    </source>
</evidence>
<evidence type="ECO:0000256" key="8">
    <source>
        <dbReference type="ARBA" id="ARBA00023242"/>
    </source>
</evidence>
<feature type="non-terminal residue" evidence="15">
    <location>
        <position position="358"/>
    </location>
</feature>
<dbReference type="PROSITE" id="PS50039">
    <property type="entry name" value="FORK_HEAD_3"/>
    <property type="match status" value="1"/>
</dbReference>
<sequence>MRTSPRRPLILKRRKLTLSQKDASSTSARDENNGQGEKNPKQEHSQEDQHNSQPRDKMDCGLQKFPAGIKIIDHPTMPNTQVVAIPTNADIQSIIEALTAKGKECGNNGPNKFILISSGGTSRSAGPTPSQHLLPEKKPSAATKAADGQERDKNVTQAPDKGERRLLVSKQSYGLVIPTGSGETMSSVLDNSLTNIQWLGKMRSDGLSPCSVKQDVEKENQMPLREKIKVNSAAAAIPTVTTSSSSWQDSVSERPPYSYMAMIQFAINSTEKKRMTLKDIYTWIEDHFPYFKHVAKPGWKNSIRHNLSLHDMFVRETSANGKISFWTIHPDANRCLTLDQVFKPLDLGSPTSPEHSES</sequence>